<evidence type="ECO:0000259" key="4">
    <source>
        <dbReference type="Pfam" id="PF05368"/>
    </source>
</evidence>
<dbReference type="InterPro" id="IPR008030">
    <property type="entry name" value="NmrA-like"/>
</dbReference>
<dbReference type="Gene3D" id="3.40.50.720">
    <property type="entry name" value="NAD(P)-binding Rossmann-like Domain"/>
    <property type="match status" value="1"/>
</dbReference>
<name>A0A1S9RHM4_PENBI</name>
<evidence type="ECO:0000313" key="5">
    <source>
        <dbReference type="EMBL" id="OOQ85039.1"/>
    </source>
</evidence>
<dbReference type="InterPro" id="IPR036291">
    <property type="entry name" value="NAD(P)-bd_dom_sf"/>
</dbReference>
<dbReference type="AlphaFoldDB" id="A0A1S9RHM4"/>
<sequence>MSKVLVIFGATGQQGGAIIDFILQHGTFSKEFSLRGITRNASKPQAIQLKARGVEVIEADMNDPPSLRAALEEAYAVFAMTNFWDKASSEAEIAQGKAIADASLATGVSLMIWSSLPNVTKMSNGQLTTVEHFDSKAEVEDYIRSLKFPSSVFFLPGWFMQNFWDNFVPKPKMISEDTVLFPFAWPPDMRIPLIDIGDAGKYFAPALRDQAKYDGVQLVSATAFYSAQEIVDIWSRVSGKNVRLATGDEIDQFITHPLQREVLRPGPLFLRYGYFGPNGDRDLDWTLAQLDPADKLTT</sequence>
<dbReference type="PANTHER" id="PTHR42748:SF30">
    <property type="entry name" value="NMRA-LIKE DOMAIN-CONTAINING PROTEIN"/>
    <property type="match status" value="1"/>
</dbReference>
<reference evidence="6" key="1">
    <citation type="submission" date="2015-09" db="EMBL/GenBank/DDBJ databases">
        <authorList>
            <person name="Fill T.P."/>
            <person name="Baretta J.F."/>
            <person name="de Almeida L.G."/>
            <person name="Rocha M."/>
            <person name="de Souza D.H."/>
            <person name="Malavazi I."/>
            <person name="Cerdeira L.T."/>
            <person name="Hong H."/>
            <person name="Samborskyy M."/>
            <person name="de Vasconcelos A.T."/>
            <person name="Leadlay P."/>
            <person name="Rodrigues-Filho E."/>
        </authorList>
    </citation>
    <scope>NUCLEOTIDE SEQUENCE [LARGE SCALE GENOMIC DNA]</scope>
    <source>
        <strain evidence="6">LaBioMMi 136</strain>
    </source>
</reference>
<evidence type="ECO:0000256" key="1">
    <source>
        <dbReference type="ARBA" id="ARBA00006328"/>
    </source>
</evidence>
<evidence type="ECO:0000256" key="3">
    <source>
        <dbReference type="ARBA" id="ARBA00023002"/>
    </source>
</evidence>
<dbReference type="CDD" id="cd05251">
    <property type="entry name" value="NmrA_like_SDR_a"/>
    <property type="match status" value="1"/>
</dbReference>
<dbReference type="GO" id="GO:0016491">
    <property type="term" value="F:oxidoreductase activity"/>
    <property type="evidence" value="ECO:0007669"/>
    <property type="project" value="UniProtKB-KW"/>
</dbReference>
<keyword evidence="3" id="KW-0560">Oxidoreductase</keyword>
<feature type="domain" description="NmrA-like" evidence="4">
    <location>
        <begin position="2"/>
        <end position="248"/>
    </location>
</feature>
<comment type="similarity">
    <text evidence="1">Belongs to the NmrA-type oxidoreductase family.</text>
</comment>
<dbReference type="SUPFAM" id="SSF51735">
    <property type="entry name" value="NAD(P)-binding Rossmann-fold domains"/>
    <property type="match status" value="1"/>
</dbReference>
<dbReference type="PANTHER" id="PTHR42748">
    <property type="entry name" value="NITROGEN METABOLITE REPRESSION PROTEIN NMRA FAMILY MEMBER"/>
    <property type="match status" value="1"/>
</dbReference>
<keyword evidence="2" id="KW-0521">NADP</keyword>
<dbReference type="EMBL" id="LJBN01000172">
    <property type="protein sequence ID" value="OOQ85039.1"/>
    <property type="molecule type" value="Genomic_DNA"/>
</dbReference>
<protein>
    <submittedName>
        <fullName evidence="5">NmrA-like family domain-containing protein</fullName>
    </submittedName>
</protein>
<evidence type="ECO:0000313" key="6">
    <source>
        <dbReference type="Proteomes" id="UP000190744"/>
    </source>
</evidence>
<organism evidence="5 6">
    <name type="scientific">Penicillium brasilianum</name>
    <dbReference type="NCBI Taxonomy" id="104259"/>
    <lineage>
        <taxon>Eukaryota</taxon>
        <taxon>Fungi</taxon>
        <taxon>Dikarya</taxon>
        <taxon>Ascomycota</taxon>
        <taxon>Pezizomycotina</taxon>
        <taxon>Eurotiomycetes</taxon>
        <taxon>Eurotiomycetidae</taxon>
        <taxon>Eurotiales</taxon>
        <taxon>Aspergillaceae</taxon>
        <taxon>Penicillium</taxon>
    </lineage>
</organism>
<evidence type="ECO:0000256" key="2">
    <source>
        <dbReference type="ARBA" id="ARBA00022857"/>
    </source>
</evidence>
<dbReference type="Pfam" id="PF05368">
    <property type="entry name" value="NmrA"/>
    <property type="match status" value="1"/>
</dbReference>
<proteinExistence type="inferred from homology"/>
<accession>A0A1S9RHM4</accession>
<dbReference type="GO" id="GO:0005634">
    <property type="term" value="C:nucleus"/>
    <property type="evidence" value="ECO:0007669"/>
    <property type="project" value="TreeGrafter"/>
</dbReference>
<dbReference type="Gene3D" id="3.90.25.10">
    <property type="entry name" value="UDP-galactose 4-epimerase, domain 1"/>
    <property type="match status" value="1"/>
</dbReference>
<dbReference type="InterPro" id="IPR051164">
    <property type="entry name" value="NmrA-like_oxidored"/>
</dbReference>
<dbReference type="Proteomes" id="UP000190744">
    <property type="component" value="Unassembled WGS sequence"/>
</dbReference>
<gene>
    <name evidence="5" type="ORF">PEBR_31102</name>
</gene>
<comment type="caution">
    <text evidence="5">The sequence shown here is derived from an EMBL/GenBank/DDBJ whole genome shotgun (WGS) entry which is preliminary data.</text>
</comment>